<protein>
    <submittedName>
        <fullName evidence="6">Tetraspanin 31</fullName>
    </submittedName>
    <submittedName>
        <fullName evidence="8">Tetraspanin-31-B-like</fullName>
    </submittedName>
</protein>
<dbReference type="RefSeq" id="XP_032812873.1">
    <property type="nucleotide sequence ID" value="XM_032956982.1"/>
</dbReference>
<accession>S4RXT3</accession>
<keyword evidence="4 5" id="KW-0472">Membrane</keyword>
<reference evidence="8" key="1">
    <citation type="submission" date="2025-04" db="UniProtKB">
        <authorList>
            <consortium name="RefSeq"/>
        </authorList>
    </citation>
    <scope>IDENTIFICATION</scope>
    <source>
        <tissue evidence="8">Sperm</tissue>
    </source>
</reference>
<dbReference type="GO" id="GO:0016020">
    <property type="term" value="C:membrane"/>
    <property type="evidence" value="ECO:0007669"/>
    <property type="project" value="UniProtKB-SubCell"/>
</dbReference>
<dbReference type="STRING" id="7757.ENSPMAP00000010024"/>
<feature type="transmembrane region" description="Helical" evidence="5">
    <location>
        <begin position="12"/>
        <end position="33"/>
    </location>
</feature>
<gene>
    <name evidence="6 8" type="primary">LOC116943771</name>
</gene>
<dbReference type="GeneID" id="116943771"/>
<dbReference type="Proteomes" id="UP001318040">
    <property type="component" value="Chromosome 19"/>
</dbReference>
<dbReference type="KEGG" id="pmrn:116943771"/>
<evidence type="ECO:0000256" key="2">
    <source>
        <dbReference type="ARBA" id="ARBA00022692"/>
    </source>
</evidence>
<evidence type="ECO:0000313" key="8">
    <source>
        <dbReference type="RefSeq" id="XP_032812873.1"/>
    </source>
</evidence>
<evidence type="ECO:0000313" key="6">
    <source>
        <dbReference type="Ensembl" id="ENSPMAP00000010024.1"/>
    </source>
</evidence>
<proteinExistence type="predicted"/>
<evidence type="ECO:0000313" key="7">
    <source>
        <dbReference type="Proteomes" id="UP001318040"/>
    </source>
</evidence>
<name>S4RXT3_PETMA</name>
<organism evidence="6">
    <name type="scientific">Petromyzon marinus</name>
    <name type="common">Sea lamprey</name>
    <dbReference type="NCBI Taxonomy" id="7757"/>
    <lineage>
        <taxon>Eukaryota</taxon>
        <taxon>Metazoa</taxon>
        <taxon>Chordata</taxon>
        <taxon>Craniata</taxon>
        <taxon>Vertebrata</taxon>
        <taxon>Cyclostomata</taxon>
        <taxon>Hyperoartia</taxon>
        <taxon>Petromyzontiformes</taxon>
        <taxon>Petromyzontidae</taxon>
        <taxon>Petromyzon</taxon>
    </lineage>
</organism>
<keyword evidence="3 5" id="KW-1133">Transmembrane helix</keyword>
<sequence length="203" mass="22257">MMCGGFTCSKNALCALNVIYIIVGLLLMAIAGWGLGYGVVNTISLIGGVVAVAIFLFLIAIVGLVGAMKHHQVLLFFYIVILFLLFIVQFSVSCSCLAFNSSQQETLLKYGWKRLSNRTVVDLEKKLDCCGFFQQRLPVCLAACQEKQHCSNCGTLMLNHAKEALQICGGVGLFFSFTEIVGVWLAARFRNQKDPRANPSAFL</sequence>
<dbReference type="Ensembl" id="ENSPMAT00000010068.1">
    <property type="protein sequence ID" value="ENSPMAP00000010024.1"/>
    <property type="gene ID" value="ENSPMAG00000009101.1"/>
</dbReference>
<evidence type="ECO:0000256" key="3">
    <source>
        <dbReference type="ARBA" id="ARBA00022989"/>
    </source>
</evidence>
<evidence type="ECO:0000256" key="1">
    <source>
        <dbReference type="ARBA" id="ARBA00004141"/>
    </source>
</evidence>
<reference evidence="6" key="2">
    <citation type="submission" date="2025-05" db="UniProtKB">
        <authorList>
            <consortium name="Ensembl"/>
        </authorList>
    </citation>
    <scope>IDENTIFICATION</scope>
</reference>
<dbReference type="OrthoDB" id="5845060at2759"/>
<comment type="subcellular location">
    <subcellularLocation>
        <location evidence="1">Membrane</location>
        <topology evidence="1">Multi-pass membrane protein</topology>
    </subcellularLocation>
</comment>
<dbReference type="Pfam" id="PF00335">
    <property type="entry name" value="Tetraspanin"/>
    <property type="match status" value="1"/>
</dbReference>
<evidence type="ECO:0000256" key="4">
    <source>
        <dbReference type="ARBA" id="ARBA00023136"/>
    </source>
</evidence>
<keyword evidence="2 5" id="KW-0812">Transmembrane</keyword>
<dbReference type="GeneTree" id="ENSGT00940000160351"/>
<feature type="transmembrane region" description="Helical" evidence="5">
    <location>
        <begin position="45"/>
        <end position="68"/>
    </location>
</feature>
<dbReference type="AlphaFoldDB" id="S4RXT3"/>
<evidence type="ECO:0000256" key="5">
    <source>
        <dbReference type="SAM" id="Phobius"/>
    </source>
</evidence>
<dbReference type="InterPro" id="IPR018499">
    <property type="entry name" value="Tetraspanin/Peripherin"/>
</dbReference>
<feature type="transmembrane region" description="Helical" evidence="5">
    <location>
        <begin position="164"/>
        <end position="187"/>
    </location>
</feature>
<keyword evidence="7" id="KW-1185">Reference proteome</keyword>
<dbReference type="PRINTS" id="PR00259">
    <property type="entry name" value="TMFOUR"/>
</dbReference>
<dbReference type="HOGENOM" id="CLU_088363_0_0_1"/>
<dbReference type="OMA" id="AWGIMEN"/>
<feature type="transmembrane region" description="Helical" evidence="5">
    <location>
        <begin position="75"/>
        <end position="100"/>
    </location>
</feature>